<evidence type="ECO:0000256" key="2">
    <source>
        <dbReference type="SAM" id="Phobius"/>
    </source>
</evidence>
<accession>A0ABV1HHI7</accession>
<dbReference type="InterPro" id="IPR000045">
    <property type="entry name" value="Prepilin_IV_endopep_pep"/>
</dbReference>
<dbReference type="PANTHER" id="PTHR30487">
    <property type="entry name" value="TYPE 4 PREPILIN-LIKE PROTEINS LEADER PEPTIDE-PROCESSING ENZYME"/>
    <property type="match status" value="1"/>
</dbReference>
<evidence type="ECO:0000256" key="1">
    <source>
        <dbReference type="ARBA" id="ARBA00005801"/>
    </source>
</evidence>
<protein>
    <submittedName>
        <fullName evidence="4">A24 family peptidase</fullName>
        <ecNumber evidence="4">3.4.23.-</ecNumber>
    </submittedName>
</protein>
<dbReference type="Gene3D" id="1.20.120.1220">
    <property type="match status" value="1"/>
</dbReference>
<keyword evidence="4" id="KW-0378">Hydrolase</keyword>
<feature type="transmembrane region" description="Helical" evidence="2">
    <location>
        <begin position="185"/>
        <end position="205"/>
    </location>
</feature>
<evidence type="ECO:0000259" key="3">
    <source>
        <dbReference type="Pfam" id="PF01478"/>
    </source>
</evidence>
<name>A0ABV1HHI7_9FIRM</name>
<dbReference type="GO" id="GO:0016787">
    <property type="term" value="F:hydrolase activity"/>
    <property type="evidence" value="ECO:0007669"/>
    <property type="project" value="UniProtKB-KW"/>
</dbReference>
<comment type="similarity">
    <text evidence="1">Belongs to the peptidase A24 family.</text>
</comment>
<dbReference type="InterPro" id="IPR050882">
    <property type="entry name" value="Prepilin_peptidase/N-MTase"/>
</dbReference>
<sequence length="206" mass="22945">MNELKLAALVFAAVLNGMKTVYGVEIYKEKEEPFWKVWNCRWLYVCGAVSLGVFALIYYLGKGQMYYLRYADLLYTYLLLAIVDLKTRIVPDRILFLFLTGQLLMAGAEGLTVLTAGLLGGLILGAVVLLVAATSSEKMGMGDGKLLAVTAIAAGWSYTLCILCIAMGLFLICGIWRILFRHSSMKAEMPFVPFLFLGTVIYFIWF</sequence>
<keyword evidence="2" id="KW-0472">Membrane</keyword>
<feature type="transmembrane region" description="Helical" evidence="2">
    <location>
        <begin position="111"/>
        <end position="134"/>
    </location>
</feature>
<proteinExistence type="inferred from homology"/>
<dbReference type="Proteomes" id="UP001437460">
    <property type="component" value="Unassembled WGS sequence"/>
</dbReference>
<dbReference type="RefSeq" id="WP_349228217.1">
    <property type="nucleotide sequence ID" value="NZ_JBBMFJ010000001.1"/>
</dbReference>
<reference evidence="4 5" key="1">
    <citation type="submission" date="2024-03" db="EMBL/GenBank/DDBJ databases">
        <title>Human intestinal bacterial collection.</title>
        <authorList>
            <person name="Pauvert C."/>
            <person name="Hitch T.C.A."/>
            <person name="Clavel T."/>
        </authorList>
    </citation>
    <scope>NUCLEOTIDE SEQUENCE [LARGE SCALE GENOMIC DNA]</scope>
    <source>
        <strain evidence="4 5">CLA-AP-H27</strain>
    </source>
</reference>
<gene>
    <name evidence="4" type="ORF">WMO41_01050</name>
</gene>
<feature type="transmembrane region" description="Helical" evidence="2">
    <location>
        <begin position="146"/>
        <end position="179"/>
    </location>
</feature>
<feature type="transmembrane region" description="Helical" evidence="2">
    <location>
        <begin position="42"/>
        <end position="61"/>
    </location>
</feature>
<dbReference type="EMBL" id="JBBMFJ010000001">
    <property type="protein sequence ID" value="MEQ2561777.1"/>
    <property type="molecule type" value="Genomic_DNA"/>
</dbReference>
<keyword evidence="2" id="KW-1133">Transmembrane helix</keyword>
<evidence type="ECO:0000313" key="4">
    <source>
        <dbReference type="EMBL" id="MEQ2561777.1"/>
    </source>
</evidence>
<organism evidence="4 5">
    <name type="scientific">Ventrimonas faecis</name>
    <dbReference type="NCBI Taxonomy" id="3133170"/>
    <lineage>
        <taxon>Bacteria</taxon>
        <taxon>Bacillati</taxon>
        <taxon>Bacillota</taxon>
        <taxon>Clostridia</taxon>
        <taxon>Lachnospirales</taxon>
        <taxon>Lachnospiraceae</taxon>
        <taxon>Ventrimonas</taxon>
    </lineage>
</organism>
<dbReference type="PANTHER" id="PTHR30487:SF0">
    <property type="entry name" value="PREPILIN LEADER PEPTIDASE_N-METHYLTRANSFERASE-RELATED"/>
    <property type="match status" value="1"/>
</dbReference>
<keyword evidence="2" id="KW-0812">Transmembrane</keyword>
<evidence type="ECO:0000313" key="5">
    <source>
        <dbReference type="Proteomes" id="UP001437460"/>
    </source>
</evidence>
<dbReference type="EC" id="3.4.23.-" evidence="4"/>
<feature type="domain" description="Prepilin type IV endopeptidase peptidase" evidence="3">
    <location>
        <begin position="75"/>
        <end position="175"/>
    </location>
</feature>
<comment type="caution">
    <text evidence="4">The sequence shown here is derived from an EMBL/GenBank/DDBJ whole genome shotgun (WGS) entry which is preliminary data.</text>
</comment>
<keyword evidence="5" id="KW-1185">Reference proteome</keyword>
<dbReference type="Pfam" id="PF01478">
    <property type="entry name" value="Peptidase_A24"/>
    <property type="match status" value="1"/>
</dbReference>